<gene>
    <name evidence="3" type="ORF">IV203_010460</name>
</gene>
<feature type="compositionally biased region" description="Acidic residues" evidence="1">
    <location>
        <begin position="756"/>
        <end position="765"/>
    </location>
</feature>
<dbReference type="Proteomes" id="UP000693970">
    <property type="component" value="Unassembled WGS sequence"/>
</dbReference>
<dbReference type="OrthoDB" id="49314at2759"/>
<feature type="region of interest" description="Disordered" evidence="1">
    <location>
        <begin position="532"/>
        <end position="579"/>
    </location>
</feature>
<accession>A0A9K3PKS2</accession>
<feature type="compositionally biased region" description="Basic and acidic residues" evidence="1">
    <location>
        <begin position="799"/>
        <end position="811"/>
    </location>
</feature>
<feature type="region of interest" description="Disordered" evidence="1">
    <location>
        <begin position="781"/>
        <end position="818"/>
    </location>
</feature>
<feature type="compositionally biased region" description="Polar residues" evidence="1">
    <location>
        <begin position="910"/>
        <end position="922"/>
    </location>
</feature>
<feature type="compositionally biased region" description="Basic and acidic residues" evidence="1">
    <location>
        <begin position="653"/>
        <end position="663"/>
    </location>
</feature>
<dbReference type="AlphaFoldDB" id="A0A9K3PKS2"/>
<feature type="compositionally biased region" description="Basic and acidic residues" evidence="1">
    <location>
        <begin position="532"/>
        <end position="542"/>
    </location>
</feature>
<feature type="compositionally biased region" description="Low complexity" evidence="1">
    <location>
        <begin position="48"/>
        <end position="70"/>
    </location>
</feature>
<reference evidence="3" key="2">
    <citation type="submission" date="2021-04" db="EMBL/GenBank/DDBJ databases">
        <authorList>
            <person name="Podell S."/>
        </authorList>
    </citation>
    <scope>NUCLEOTIDE SEQUENCE</scope>
    <source>
        <strain evidence="3">Hildebrandi</strain>
    </source>
</reference>
<dbReference type="EMBL" id="JAGRRH010000018">
    <property type="protein sequence ID" value="KAG7351100.1"/>
    <property type="molecule type" value="Genomic_DNA"/>
</dbReference>
<keyword evidence="4" id="KW-1185">Reference proteome</keyword>
<sequence>MTGGVGSMLLGSGNNISIGGNHLMEKPSEMVVHHRNAAAGDDYANNTGNPAVSPGGSSNSGSVNRRSGSGYESPVSVSSGDDVRHNQPTSKRQSSSNGPNKSSSSSSSTSSSLDDEPKEFITKLREHDCILGRGGFTNNYVGNANFRKLVNQHKMRYLTCNKIEKPKVARDVVRLWKELDPPGRFLTKDENSSKKGESPVWIECSDKKAQEKASQSLRERTPDVLPYLSKLQEHRQQMREQGVSLISQHYQDSINSGSDQFQSNVGPERFASPGHMRLTAMMGNDGAMVTPQRHHPSLFSTMNMDQSMNNSMNSSMNGSMNGMHTMMQNMGPIDHHQTNNMSAGGCGHHVAMPVTPMEIRSQMAAARRSSMPTINHLQGGGGNLQAMHLHPNLDQHISGPIGMMGSSGMTQFDLEQQRQQVLQEAYSPLERQRIVDPTTNRMFMEQMMMRERELMHQQQATVRSHQMMQAMQNPPFVGSVGGVGTITRDCDVMMPEHQSMMIAAAQKQQQLLHESMRETIIEKHRAEIMKQQQLEKEEERKYHSQTQLNKSNIPSQSQSQRSQPFARPQNLGDDGFVNIEPLPIEDADEFVISIQPDGAKSMPKVSSKKNAKVTKANRSFKSSPASKPTKLASENVQKPENVPEPPAVDPETSDWRERERRMLESFSPLPSSSYMDALDQIPQDSVLPLNDTVPAPPTGTPAKLKSAFKKSSKAAPRGSFQSTGSSDSNVNEYRRTLEDYMANHQSSSVAPGSINIDDDISDSEGDMGGVDASAWIQQALHSSGEISAKNNNKRKKKRQQDADALRDDTNHDSTGFASTHTRTTLDLMSTDGKSLDCGKSMDCKSLECMSFMSLAMSEMEKSMEQLRLVNQKPPSKGVATAPASDDDSDMLEYESINFGSPSGQLRKRSGASSNQSVMSELTDFSDNEDSDNEDGLGSEQDLVI</sequence>
<feature type="compositionally biased region" description="Polar residues" evidence="1">
    <location>
        <begin position="544"/>
        <end position="554"/>
    </location>
</feature>
<feature type="compositionally biased region" description="Low complexity" evidence="1">
    <location>
        <begin position="94"/>
        <end position="112"/>
    </location>
</feature>
<evidence type="ECO:0000259" key="2">
    <source>
        <dbReference type="Pfam" id="PF20710"/>
    </source>
</evidence>
<name>A0A9K3PKS2_9STRA</name>
<proteinExistence type="predicted"/>
<feature type="compositionally biased region" description="Polar residues" evidence="1">
    <location>
        <begin position="719"/>
        <end position="731"/>
    </location>
</feature>
<feature type="region of interest" description="Disordered" evidence="1">
    <location>
        <begin position="598"/>
        <end position="769"/>
    </location>
</feature>
<feature type="region of interest" description="Disordered" evidence="1">
    <location>
        <begin position="870"/>
        <end position="944"/>
    </location>
</feature>
<evidence type="ECO:0000313" key="3">
    <source>
        <dbReference type="EMBL" id="KAG7351100.1"/>
    </source>
</evidence>
<dbReference type="Pfam" id="PF20710">
    <property type="entry name" value="DUF6824"/>
    <property type="match status" value="1"/>
</dbReference>
<organism evidence="3 4">
    <name type="scientific">Nitzschia inconspicua</name>
    <dbReference type="NCBI Taxonomy" id="303405"/>
    <lineage>
        <taxon>Eukaryota</taxon>
        <taxon>Sar</taxon>
        <taxon>Stramenopiles</taxon>
        <taxon>Ochrophyta</taxon>
        <taxon>Bacillariophyta</taxon>
        <taxon>Bacillariophyceae</taxon>
        <taxon>Bacillariophycidae</taxon>
        <taxon>Bacillariales</taxon>
        <taxon>Bacillariaceae</taxon>
        <taxon>Nitzschia</taxon>
    </lineage>
</organism>
<dbReference type="InterPro" id="IPR049227">
    <property type="entry name" value="DUF6824"/>
</dbReference>
<evidence type="ECO:0000256" key="1">
    <source>
        <dbReference type="SAM" id="MobiDB-lite"/>
    </source>
</evidence>
<feature type="compositionally biased region" description="Acidic residues" evidence="1">
    <location>
        <begin position="923"/>
        <end position="936"/>
    </location>
</feature>
<comment type="caution">
    <text evidence="3">The sequence shown here is derived from an EMBL/GenBank/DDBJ whole genome shotgun (WGS) entry which is preliminary data.</text>
</comment>
<feature type="region of interest" description="Disordered" evidence="1">
    <location>
        <begin position="37"/>
        <end position="117"/>
    </location>
</feature>
<feature type="compositionally biased region" description="Polar residues" evidence="1">
    <location>
        <begin position="616"/>
        <end position="638"/>
    </location>
</feature>
<protein>
    <recommendedName>
        <fullName evidence="2">DUF6824 domain-containing protein</fullName>
    </recommendedName>
</protein>
<evidence type="ECO:0000313" key="4">
    <source>
        <dbReference type="Proteomes" id="UP000693970"/>
    </source>
</evidence>
<feature type="domain" description="DUF6824" evidence="2">
    <location>
        <begin position="128"/>
        <end position="219"/>
    </location>
</feature>
<reference evidence="3" key="1">
    <citation type="journal article" date="2021" name="Sci. Rep.">
        <title>Diploid genomic architecture of Nitzschia inconspicua, an elite biomass production diatom.</title>
        <authorList>
            <person name="Oliver A."/>
            <person name="Podell S."/>
            <person name="Pinowska A."/>
            <person name="Traller J.C."/>
            <person name="Smith S.R."/>
            <person name="McClure R."/>
            <person name="Beliaev A."/>
            <person name="Bohutskyi P."/>
            <person name="Hill E.A."/>
            <person name="Rabines A."/>
            <person name="Zheng H."/>
            <person name="Allen L.Z."/>
            <person name="Kuo A."/>
            <person name="Grigoriev I.V."/>
            <person name="Allen A.E."/>
            <person name="Hazlebeck D."/>
            <person name="Allen E.E."/>
        </authorList>
    </citation>
    <scope>NUCLEOTIDE SEQUENCE</scope>
    <source>
        <strain evidence="3">Hildebrandi</strain>
    </source>
</reference>